<evidence type="ECO:0000256" key="2">
    <source>
        <dbReference type="ARBA" id="ARBA00023136"/>
    </source>
</evidence>
<feature type="chain" id="PRO_5032669953" description="Outer membrane protein beta-barrel domain-containing protein" evidence="4">
    <location>
        <begin position="19"/>
        <end position="922"/>
    </location>
</feature>
<reference evidence="6 7" key="1">
    <citation type="submission" date="2020-08" db="EMBL/GenBank/DDBJ databases">
        <title>Genomic Encyclopedia of Type Strains, Phase IV (KMG-IV): sequencing the most valuable type-strain genomes for metagenomic binning, comparative biology and taxonomic classification.</title>
        <authorList>
            <person name="Goeker M."/>
        </authorList>
    </citation>
    <scope>NUCLEOTIDE SEQUENCE [LARGE SCALE GENOMIC DNA]</scope>
    <source>
        <strain evidence="6 7">DSM 29854</strain>
    </source>
</reference>
<evidence type="ECO:0000313" key="7">
    <source>
        <dbReference type="Proteomes" id="UP000563094"/>
    </source>
</evidence>
<evidence type="ECO:0000256" key="1">
    <source>
        <dbReference type="ARBA" id="ARBA00004442"/>
    </source>
</evidence>
<dbReference type="GO" id="GO:0009279">
    <property type="term" value="C:cell outer membrane"/>
    <property type="evidence" value="ECO:0007669"/>
    <property type="project" value="UniProtKB-SubCell"/>
</dbReference>
<feature type="signal peptide" evidence="4">
    <location>
        <begin position="1"/>
        <end position="18"/>
    </location>
</feature>
<organism evidence="6 7">
    <name type="scientific">Rufibacter quisquiliarum</name>
    <dbReference type="NCBI Taxonomy" id="1549639"/>
    <lineage>
        <taxon>Bacteria</taxon>
        <taxon>Pseudomonadati</taxon>
        <taxon>Bacteroidota</taxon>
        <taxon>Cytophagia</taxon>
        <taxon>Cytophagales</taxon>
        <taxon>Hymenobacteraceae</taxon>
        <taxon>Rufibacter</taxon>
    </lineage>
</organism>
<protein>
    <recommendedName>
        <fullName evidence="5">Outer membrane protein beta-barrel domain-containing protein</fullName>
    </recommendedName>
</protein>
<dbReference type="InterPro" id="IPR036942">
    <property type="entry name" value="Beta-barrel_TonB_sf"/>
</dbReference>
<dbReference type="SUPFAM" id="SSF49464">
    <property type="entry name" value="Carboxypeptidase regulatory domain-like"/>
    <property type="match status" value="1"/>
</dbReference>
<keyword evidence="2" id="KW-0472">Membrane</keyword>
<evidence type="ECO:0000313" key="6">
    <source>
        <dbReference type="EMBL" id="MBA9077942.1"/>
    </source>
</evidence>
<gene>
    <name evidence="6" type="ORF">FHS90_002665</name>
</gene>
<accession>A0A839GGD1</accession>
<dbReference type="InterPro" id="IPR041700">
    <property type="entry name" value="OMP_b-brl_3"/>
</dbReference>
<dbReference type="AlphaFoldDB" id="A0A839GGD1"/>
<comment type="caution">
    <text evidence="6">The sequence shown here is derived from an EMBL/GenBank/DDBJ whole genome shotgun (WGS) entry which is preliminary data.</text>
</comment>
<dbReference type="InterPro" id="IPR008969">
    <property type="entry name" value="CarboxyPept-like_regulatory"/>
</dbReference>
<keyword evidence="4" id="KW-0732">Signal</keyword>
<dbReference type="RefSeq" id="WP_182513320.1">
    <property type="nucleotide sequence ID" value="NZ_JACJIQ010000010.1"/>
</dbReference>
<feature type="domain" description="Outer membrane protein beta-barrel" evidence="5">
    <location>
        <begin position="452"/>
        <end position="799"/>
    </location>
</feature>
<evidence type="ECO:0000256" key="4">
    <source>
        <dbReference type="SAM" id="SignalP"/>
    </source>
</evidence>
<evidence type="ECO:0000259" key="5">
    <source>
        <dbReference type="Pfam" id="PF14905"/>
    </source>
</evidence>
<dbReference type="Gene3D" id="2.40.170.20">
    <property type="entry name" value="TonB-dependent receptor, beta-barrel domain"/>
    <property type="match status" value="1"/>
</dbReference>
<name>A0A839GGD1_9BACT</name>
<dbReference type="Proteomes" id="UP000563094">
    <property type="component" value="Unassembled WGS sequence"/>
</dbReference>
<keyword evidence="3" id="KW-0998">Cell outer membrane</keyword>
<dbReference type="EMBL" id="JACJIQ010000010">
    <property type="protein sequence ID" value="MBA9077942.1"/>
    <property type="molecule type" value="Genomic_DNA"/>
</dbReference>
<keyword evidence="7" id="KW-1185">Reference proteome</keyword>
<dbReference type="SUPFAM" id="SSF56935">
    <property type="entry name" value="Porins"/>
    <property type="match status" value="1"/>
</dbReference>
<comment type="subcellular location">
    <subcellularLocation>
        <location evidence="1">Cell outer membrane</location>
    </subcellularLocation>
</comment>
<proteinExistence type="predicted"/>
<dbReference type="Pfam" id="PF14905">
    <property type="entry name" value="OMP_b-brl_3"/>
    <property type="match status" value="1"/>
</dbReference>
<evidence type="ECO:0000256" key="3">
    <source>
        <dbReference type="ARBA" id="ARBA00023237"/>
    </source>
</evidence>
<sequence>MKNFLLIAFLLVGPAALAQKFTVKGKVVDDKNSALPSATVLLLQPRDSTLVSFASTDAQGTFDLKNLNGLVLVKISFVSFEPFYKTIEAPAVPGVVDLGTIVLKTAANALGEVVVQGEQDPVRIKKDTIEFNAGSFKTQPNAAVEELLKKLPGVEVASDGSVSVQGEKVQRVTVDGKEFFGNDPKLATKNLPADAVKKVQVYDKKSDQAEFSGIEDGQRTKTLNLELKEDKKNAVFGSVMAGAGTDSRFQGKFNLNRFQKVKQFSVLGMGNNVNTQGFGIDEYLAFSGGLQQMASGGGLRIEIGPNSAIPLNTGDRTNGLMRTYGGGANFNQSLGKNTEATGNYFLNHLNHDVRHVLEREEFRPTGNIFLNQTGSQENTNTSHRLNFAVDHKLDSANSVKLTVNAGLSTSKGVGTSVSRTVNAAGEFQNSGDSRNNTTGQGGNATASLLLRHKFPKKGRTLSLTAQGSLNQNDAENLNYGVYRFTERPTETIHQYRESETNSHSYSATLNGTEPLGNRRYLEASYLFRQNRNISDQKVFDLQDGERLINQNQSNRYNSDFQYHRANVNFRVNRDAFSFAVGPGFQHSDLIGYVRQKENRPVQKSFDNFLPSARFNYDFGSNRRFDFNYETSVQEPSVRQLQPLPDSSNRLNVYVGNPGLRPAYQHQLRANFTMFNPTSMISFFARGFMNYTTDAITNSVTYGAGLSRTSQPVNVRYSRISGVNLNVGYPVRKLNSRFNVGLSLREQQSINLIDNSATTTENRTVGGNLRYEYRLDQKFEVSLRSDLSLQTTNYSAEGSRDQQFLNQTYTGEATVYLPLHFHLNGVLDYLVYNNPDLGFRQNIPLLNVSLAKQFLKNNTGELRLVAVNLLDKNMGINQTASANYVQRETMNSLGQYFLLQFTYTLNKHLNTMGSRGGGIRIMR</sequence>